<dbReference type="GO" id="GO:0003677">
    <property type="term" value="F:DNA binding"/>
    <property type="evidence" value="ECO:0007669"/>
    <property type="project" value="InterPro"/>
</dbReference>
<dbReference type="OrthoDB" id="3211555at2"/>
<comment type="caution">
    <text evidence="4">The sequence shown here is derived from an EMBL/GenBank/DDBJ whole genome shotgun (WGS) entry which is preliminary data.</text>
</comment>
<organism evidence="4 5">
    <name type="scientific">Blastopirellula marina</name>
    <dbReference type="NCBI Taxonomy" id="124"/>
    <lineage>
        <taxon>Bacteria</taxon>
        <taxon>Pseudomonadati</taxon>
        <taxon>Planctomycetota</taxon>
        <taxon>Planctomycetia</taxon>
        <taxon>Pirellulales</taxon>
        <taxon>Pirellulaceae</taxon>
        <taxon>Blastopirellula</taxon>
    </lineage>
</organism>
<name>A0A2S8FZ25_9BACT</name>
<dbReference type="InterPro" id="IPR013324">
    <property type="entry name" value="RNA_pol_sigma_r3/r4-like"/>
</dbReference>
<dbReference type="GO" id="GO:0016987">
    <property type="term" value="F:sigma factor activity"/>
    <property type="evidence" value="ECO:0007669"/>
    <property type="project" value="InterPro"/>
</dbReference>
<evidence type="ECO:0008006" key="6">
    <source>
        <dbReference type="Google" id="ProtNLM"/>
    </source>
</evidence>
<dbReference type="EMBL" id="PUHY01000005">
    <property type="protein sequence ID" value="PQO37330.1"/>
    <property type="molecule type" value="Genomic_DNA"/>
</dbReference>
<protein>
    <recommendedName>
        <fullName evidence="6">RNA polymerase sigma-70 factor</fullName>
    </recommendedName>
</protein>
<dbReference type="AlphaFoldDB" id="A0A2S8FZ25"/>
<dbReference type="InterPro" id="IPR007627">
    <property type="entry name" value="RNA_pol_sigma70_r2"/>
</dbReference>
<feature type="domain" description="RNA polymerase sigma-70 region 2" evidence="2">
    <location>
        <begin position="21"/>
        <end position="79"/>
    </location>
</feature>
<dbReference type="PANTHER" id="PTHR30173">
    <property type="entry name" value="SIGMA 19 FACTOR"/>
    <property type="match status" value="1"/>
</dbReference>
<dbReference type="Pfam" id="PF04542">
    <property type="entry name" value="Sigma70_r2"/>
    <property type="match status" value="1"/>
</dbReference>
<dbReference type="NCBIfam" id="NF007214">
    <property type="entry name" value="PRK09636.1"/>
    <property type="match status" value="1"/>
</dbReference>
<dbReference type="SUPFAM" id="SSF88659">
    <property type="entry name" value="Sigma3 and sigma4 domains of RNA polymerase sigma factors"/>
    <property type="match status" value="1"/>
</dbReference>
<evidence type="ECO:0000259" key="2">
    <source>
        <dbReference type="Pfam" id="PF04542"/>
    </source>
</evidence>
<evidence type="ECO:0000313" key="4">
    <source>
        <dbReference type="EMBL" id="PQO37330.1"/>
    </source>
</evidence>
<dbReference type="RefSeq" id="WP_105328581.1">
    <property type="nucleotide sequence ID" value="NZ_PUHY01000005.1"/>
</dbReference>
<dbReference type="Gene3D" id="3.10.450.50">
    <property type="match status" value="1"/>
</dbReference>
<evidence type="ECO:0000256" key="1">
    <source>
        <dbReference type="ARBA" id="ARBA00011344"/>
    </source>
</evidence>
<evidence type="ECO:0000259" key="3">
    <source>
        <dbReference type="Pfam" id="PF08281"/>
    </source>
</evidence>
<dbReference type="NCBIfam" id="TIGR02937">
    <property type="entry name" value="sigma70-ECF"/>
    <property type="match status" value="1"/>
</dbReference>
<dbReference type="InterPro" id="IPR032710">
    <property type="entry name" value="NTF2-like_dom_sf"/>
</dbReference>
<sequence>MNAQLPNKQDTTDPDEFARMRIRMMSIAYRMLGSVVDAEDAVQDAFLRLQATADVHSPEGFLIRATTRRCIDILRQRSRNTYVGPWVPEPIDTRGQLSDVSESLSQAFLLMLERLSPEERAAFLLRVVFDYEYAAIAEIVQKSEAAVRQLVSRARRHVGLENPRFSAELKSADQFTETFLAACNSGDLAQVEKLLSDDIQVHSDGGGKVFAARVVIDGKTRAAKYLIGIFRKIRPFDLKPTTVNGMPGWEVSLNGELIQVMSIHIEQGVKAIYITRNPDKLTRWQSVEII</sequence>
<comment type="subunit">
    <text evidence="1">Interacts transiently with the RNA polymerase catalytic core formed by RpoA, RpoB, RpoC and RpoZ (2 alpha, 1 beta, 1 beta' and 1 omega subunit) to form the RNA polymerase holoenzyme that can initiate transcription.</text>
</comment>
<dbReference type="GO" id="GO:0006352">
    <property type="term" value="P:DNA-templated transcription initiation"/>
    <property type="evidence" value="ECO:0007669"/>
    <property type="project" value="InterPro"/>
</dbReference>
<dbReference type="Gene3D" id="1.10.1740.10">
    <property type="match status" value="1"/>
</dbReference>
<dbReference type="Proteomes" id="UP000238322">
    <property type="component" value="Unassembled WGS sequence"/>
</dbReference>
<dbReference type="SUPFAM" id="SSF54427">
    <property type="entry name" value="NTF2-like"/>
    <property type="match status" value="1"/>
</dbReference>
<dbReference type="PANTHER" id="PTHR30173:SF36">
    <property type="entry name" value="ECF RNA POLYMERASE SIGMA FACTOR SIGJ"/>
    <property type="match status" value="1"/>
</dbReference>
<dbReference type="Gene3D" id="1.10.10.10">
    <property type="entry name" value="Winged helix-like DNA-binding domain superfamily/Winged helix DNA-binding domain"/>
    <property type="match status" value="1"/>
</dbReference>
<proteinExistence type="predicted"/>
<feature type="domain" description="RNA polymerase sigma factor 70 region 4 type 2" evidence="3">
    <location>
        <begin position="106"/>
        <end position="157"/>
    </location>
</feature>
<accession>A0A2S8FZ25</accession>
<dbReference type="InterPro" id="IPR036388">
    <property type="entry name" value="WH-like_DNA-bd_sf"/>
</dbReference>
<dbReference type="SUPFAM" id="SSF88946">
    <property type="entry name" value="Sigma2 domain of RNA polymerase sigma factors"/>
    <property type="match status" value="1"/>
</dbReference>
<dbReference type="InterPro" id="IPR013249">
    <property type="entry name" value="RNA_pol_sigma70_r4_t2"/>
</dbReference>
<dbReference type="InterPro" id="IPR052704">
    <property type="entry name" value="ECF_Sigma-70_Domain"/>
</dbReference>
<dbReference type="InterPro" id="IPR013325">
    <property type="entry name" value="RNA_pol_sigma_r2"/>
</dbReference>
<reference evidence="4 5" key="1">
    <citation type="submission" date="2018-02" db="EMBL/GenBank/DDBJ databases">
        <title>Comparative genomes isolates from brazilian mangrove.</title>
        <authorList>
            <person name="Araujo J.E."/>
            <person name="Taketani R.G."/>
            <person name="Silva M.C.P."/>
            <person name="Loureco M.V."/>
            <person name="Andreote F.D."/>
        </authorList>
    </citation>
    <scope>NUCLEOTIDE SEQUENCE [LARGE SCALE GENOMIC DNA]</scope>
    <source>
        <strain evidence="4 5">Hex-1 MGV</strain>
    </source>
</reference>
<dbReference type="Pfam" id="PF08281">
    <property type="entry name" value="Sigma70_r4_2"/>
    <property type="match status" value="1"/>
</dbReference>
<dbReference type="InterPro" id="IPR014284">
    <property type="entry name" value="RNA_pol_sigma-70_dom"/>
</dbReference>
<evidence type="ECO:0000313" key="5">
    <source>
        <dbReference type="Proteomes" id="UP000238322"/>
    </source>
</evidence>
<gene>
    <name evidence="4" type="ORF">C5Y83_05125</name>
</gene>